<protein>
    <submittedName>
        <fullName evidence="2">Amidase</fullName>
        <ecNumber evidence="2">3.5.1.4</ecNumber>
    </submittedName>
</protein>
<feature type="domain" description="Amidase" evidence="1">
    <location>
        <begin position="44"/>
        <end position="122"/>
    </location>
</feature>
<dbReference type="EC" id="3.5.1.4" evidence="2"/>
<name>A0A2P6AQK3_9GAMM</name>
<dbReference type="InterPro" id="IPR036928">
    <property type="entry name" value="AS_sf"/>
</dbReference>
<organism evidence="2 3">
    <name type="scientific">Amnimonas aquatica</name>
    <dbReference type="NCBI Taxonomy" id="2094561"/>
    <lineage>
        <taxon>Bacteria</taxon>
        <taxon>Pseudomonadati</taxon>
        <taxon>Pseudomonadota</taxon>
        <taxon>Gammaproteobacteria</taxon>
        <taxon>Moraxellales</taxon>
        <taxon>Moraxellaceae</taxon>
        <taxon>Amnimonas</taxon>
    </lineage>
</organism>
<dbReference type="Pfam" id="PF01425">
    <property type="entry name" value="Amidase"/>
    <property type="match status" value="1"/>
</dbReference>
<dbReference type="Gene3D" id="3.90.1300.10">
    <property type="entry name" value="Amidase signature (AS) domain"/>
    <property type="match status" value="1"/>
</dbReference>
<comment type="caution">
    <text evidence="2">The sequence shown here is derived from an EMBL/GenBank/DDBJ whole genome shotgun (WGS) entry which is preliminary data.</text>
</comment>
<keyword evidence="3" id="KW-1185">Reference proteome</keyword>
<sequence>MSSANLEMAAATSTVHAFRDDALGDLDAVGVAERLRRGEVSAREVADAALARAEAVNPLLNAVVLTDRERIRQAGRTRRTGVFADVPTFIKDNTDLKGLPTRHGSRAVSGAPAAADSAFARQYL</sequence>
<evidence type="ECO:0000313" key="3">
    <source>
        <dbReference type="Proteomes" id="UP000243900"/>
    </source>
</evidence>
<keyword evidence="2" id="KW-0378">Hydrolase</keyword>
<dbReference type="Proteomes" id="UP000243900">
    <property type="component" value="Unassembled WGS sequence"/>
</dbReference>
<dbReference type="InterPro" id="IPR023631">
    <property type="entry name" value="Amidase_dom"/>
</dbReference>
<reference evidence="3" key="1">
    <citation type="submission" date="2018-02" db="EMBL/GenBank/DDBJ databases">
        <title>Genome sequencing of Solimonas sp. HR-BB.</title>
        <authorList>
            <person name="Lee Y."/>
            <person name="Jeon C.O."/>
        </authorList>
    </citation>
    <scope>NUCLEOTIDE SEQUENCE [LARGE SCALE GENOMIC DNA]</scope>
    <source>
        <strain evidence="3">HR-E</strain>
    </source>
</reference>
<dbReference type="AlphaFoldDB" id="A0A2P6AQK3"/>
<evidence type="ECO:0000313" key="2">
    <source>
        <dbReference type="EMBL" id="PQA31457.1"/>
    </source>
</evidence>
<dbReference type="GO" id="GO:0004040">
    <property type="term" value="F:amidase activity"/>
    <property type="evidence" value="ECO:0007669"/>
    <property type="project" value="UniProtKB-EC"/>
</dbReference>
<gene>
    <name evidence="2" type="ORF">C5O18_09245</name>
</gene>
<dbReference type="EMBL" id="PTQZ01000295">
    <property type="protein sequence ID" value="PQA31457.1"/>
    <property type="molecule type" value="Genomic_DNA"/>
</dbReference>
<proteinExistence type="predicted"/>
<dbReference type="SUPFAM" id="SSF75304">
    <property type="entry name" value="Amidase signature (AS) enzymes"/>
    <property type="match status" value="1"/>
</dbReference>
<dbReference type="RefSeq" id="WP_241146811.1">
    <property type="nucleotide sequence ID" value="NZ_PTQZ01000295.1"/>
</dbReference>
<accession>A0A2P6AQK3</accession>
<feature type="non-terminal residue" evidence="2">
    <location>
        <position position="124"/>
    </location>
</feature>
<evidence type="ECO:0000259" key="1">
    <source>
        <dbReference type="Pfam" id="PF01425"/>
    </source>
</evidence>